<keyword evidence="5 6" id="KW-0663">Pyridoxal phosphate</keyword>
<dbReference type="RefSeq" id="WP_091640300.1">
    <property type="nucleotide sequence ID" value="NZ_FOEG01000001.1"/>
</dbReference>
<evidence type="ECO:0000256" key="4">
    <source>
        <dbReference type="ARBA" id="ARBA00022679"/>
    </source>
</evidence>
<sequence>MTMDHMQIINQHESEVRSYVRGFPTTFAKASGSYMYNTEGEAYLDFFAGASVMNYGHNHPKLKKALIEYLSDDNITHSLDMASVARAEFLDTLDRLIFKPRGMDYRVQFPGPTGTNAVEAALKVARKVKKRDTIMAFTNAFHGMTLGSLSVTGNGFKRQGAGVTLDNTTHMPFDRYLGPDTNSLEYIDRMLSDSASGIDVPAAVITETVQAEGGVNVADLEWLKGLEKLCRKYDMLLIVDDIQTGLGRCGHFFSFEEAGIKPDIVTLSKSLSGYGLPLAITLIKPEHDIWAPGEHNGTFRGQNPSFVTAKRTLELFWSDDRFEKDIARKGQRMAEFLEGLAHKYPNARGCPRGRGMMQAIEFGNVELAEKISEHAFQRGLIIETAGTDDQVLKLLPPCVIEDDDLEKGLTIIEESLVAAMGDLGISAQKAS</sequence>
<dbReference type="SUPFAM" id="SSF53383">
    <property type="entry name" value="PLP-dependent transferases"/>
    <property type="match status" value="1"/>
</dbReference>
<evidence type="ECO:0000256" key="1">
    <source>
        <dbReference type="ARBA" id="ARBA00001933"/>
    </source>
</evidence>
<dbReference type="InterPro" id="IPR012773">
    <property type="entry name" value="Ectoine_EctB"/>
</dbReference>
<dbReference type="InterPro" id="IPR005814">
    <property type="entry name" value="Aminotrans_3"/>
</dbReference>
<dbReference type="STRING" id="406100.SAMN04488052_101944"/>
<comment type="cofactor">
    <cofactor evidence="1 7">
        <name>pyridoxal 5'-phosphate</name>
        <dbReference type="ChEBI" id="CHEBI:597326"/>
    </cofactor>
</comment>
<dbReference type="InterPro" id="IPR015421">
    <property type="entry name" value="PyrdxlP-dep_Trfase_major"/>
</dbReference>
<dbReference type="OrthoDB" id="9770449at2"/>
<dbReference type="InterPro" id="IPR049704">
    <property type="entry name" value="Aminotrans_3_PPA_site"/>
</dbReference>
<organism evidence="8 9">
    <name type="scientific">Aquisalimonas asiatica</name>
    <dbReference type="NCBI Taxonomy" id="406100"/>
    <lineage>
        <taxon>Bacteria</taxon>
        <taxon>Pseudomonadati</taxon>
        <taxon>Pseudomonadota</taxon>
        <taxon>Gammaproteobacteria</taxon>
        <taxon>Chromatiales</taxon>
        <taxon>Ectothiorhodospiraceae</taxon>
        <taxon>Aquisalimonas</taxon>
    </lineage>
</organism>
<dbReference type="PIRSF" id="PIRSF000521">
    <property type="entry name" value="Transaminase_4ab_Lys_Orn"/>
    <property type="match status" value="1"/>
</dbReference>
<evidence type="ECO:0000313" key="8">
    <source>
        <dbReference type="EMBL" id="SEO60553.1"/>
    </source>
</evidence>
<name>A0A1H8R3S0_9GAMM</name>
<dbReference type="Gene3D" id="3.90.1150.10">
    <property type="entry name" value="Aspartate Aminotransferase, domain 1"/>
    <property type="match status" value="1"/>
</dbReference>
<dbReference type="GO" id="GO:0030170">
    <property type="term" value="F:pyridoxal phosphate binding"/>
    <property type="evidence" value="ECO:0007669"/>
    <property type="project" value="InterPro"/>
</dbReference>
<comment type="function">
    <text evidence="7">Catalyzes reversively the conversion of L-aspartate beta-semialdehyde (ASA) to L-2,4-diaminobutyrate (DABA) by transamination with L-glutamate.</text>
</comment>
<reference evidence="8 9" key="1">
    <citation type="submission" date="2016-10" db="EMBL/GenBank/DDBJ databases">
        <authorList>
            <person name="de Groot N.N."/>
        </authorList>
    </citation>
    <scope>NUCLEOTIDE SEQUENCE [LARGE SCALE GENOMIC DNA]</scope>
    <source>
        <strain evidence="8 9">CGMCC 1.6291</strain>
    </source>
</reference>
<dbReference type="UniPathway" id="UPA00067">
    <property type="reaction ID" value="UER00121"/>
</dbReference>
<dbReference type="GO" id="GO:0045303">
    <property type="term" value="F:diaminobutyrate-2-oxoglutarate transaminase activity"/>
    <property type="evidence" value="ECO:0007669"/>
    <property type="project" value="UniProtKB-EC"/>
</dbReference>
<dbReference type="GO" id="GO:0019491">
    <property type="term" value="P:ectoine biosynthetic process"/>
    <property type="evidence" value="ECO:0007669"/>
    <property type="project" value="UniProtKB-UniPathway"/>
</dbReference>
<dbReference type="PANTHER" id="PTHR43552:SF2">
    <property type="entry name" value="DIAMINOBUTYRATE--2-OXOGLUTARATE TRANSAMINASE"/>
    <property type="match status" value="1"/>
</dbReference>
<comment type="catalytic activity">
    <reaction evidence="7">
        <text>L-2,4-diaminobutanoate + 2-oxoglutarate = L-aspartate 4-semialdehyde + L-glutamate</text>
        <dbReference type="Rhea" id="RHEA:11160"/>
        <dbReference type="ChEBI" id="CHEBI:16810"/>
        <dbReference type="ChEBI" id="CHEBI:29985"/>
        <dbReference type="ChEBI" id="CHEBI:58761"/>
        <dbReference type="ChEBI" id="CHEBI:537519"/>
        <dbReference type="EC" id="2.6.1.76"/>
    </reaction>
</comment>
<keyword evidence="4 7" id="KW-0808">Transferase</keyword>
<dbReference type="PANTHER" id="PTHR43552">
    <property type="entry name" value="DIAMINOBUTYRATE--2-OXOGLUTARATE AMINOTRANSFERASE"/>
    <property type="match status" value="1"/>
</dbReference>
<evidence type="ECO:0000256" key="7">
    <source>
        <dbReference type="RuleBase" id="RU365034"/>
    </source>
</evidence>
<dbReference type="Gene3D" id="3.40.640.10">
    <property type="entry name" value="Type I PLP-dependent aspartate aminotransferase-like (Major domain)"/>
    <property type="match status" value="1"/>
</dbReference>
<evidence type="ECO:0000256" key="2">
    <source>
        <dbReference type="ARBA" id="ARBA00008954"/>
    </source>
</evidence>
<evidence type="ECO:0000256" key="6">
    <source>
        <dbReference type="RuleBase" id="RU003560"/>
    </source>
</evidence>
<evidence type="ECO:0000256" key="5">
    <source>
        <dbReference type="ARBA" id="ARBA00022898"/>
    </source>
</evidence>
<evidence type="ECO:0000256" key="3">
    <source>
        <dbReference type="ARBA" id="ARBA00022576"/>
    </source>
</evidence>
<dbReference type="Proteomes" id="UP000199657">
    <property type="component" value="Unassembled WGS sequence"/>
</dbReference>
<proteinExistence type="inferred from homology"/>
<dbReference type="GO" id="GO:0047307">
    <property type="term" value="F:diaminobutyrate-pyruvate transaminase activity"/>
    <property type="evidence" value="ECO:0007669"/>
    <property type="project" value="InterPro"/>
</dbReference>
<dbReference type="Pfam" id="PF00202">
    <property type="entry name" value="Aminotran_3"/>
    <property type="match status" value="1"/>
</dbReference>
<dbReference type="InterPro" id="IPR004637">
    <property type="entry name" value="Dat"/>
</dbReference>
<protein>
    <recommendedName>
        <fullName evidence="7">Diaminobutyrate--2-oxoglutarate transaminase</fullName>
        <ecNumber evidence="7">2.6.1.76</ecNumber>
    </recommendedName>
    <alternativeName>
        <fullName evidence="7">DABA aminotransferase</fullName>
    </alternativeName>
</protein>
<dbReference type="AlphaFoldDB" id="A0A1H8R3S0"/>
<comment type="pathway">
    <text evidence="7">Amine and polyamine biosynthesis; ectoine biosynthesis; L-ectoine from L-aspartate 4-semialdehyde: step 1/3.</text>
</comment>
<dbReference type="PROSITE" id="PS00600">
    <property type="entry name" value="AA_TRANSFER_CLASS_3"/>
    <property type="match status" value="1"/>
</dbReference>
<dbReference type="NCBIfam" id="TIGR00709">
    <property type="entry name" value="dat"/>
    <property type="match status" value="1"/>
</dbReference>
<gene>
    <name evidence="8" type="ORF">SAMN04488052_101944</name>
</gene>
<dbReference type="NCBIfam" id="NF006733">
    <property type="entry name" value="PRK09264.1"/>
    <property type="match status" value="1"/>
</dbReference>
<keyword evidence="3 7" id="KW-0032">Aminotransferase</keyword>
<dbReference type="InterPro" id="IPR015422">
    <property type="entry name" value="PyrdxlP-dep_Trfase_small"/>
</dbReference>
<keyword evidence="9" id="KW-1185">Reference proteome</keyword>
<dbReference type="EC" id="2.6.1.76" evidence="7"/>
<dbReference type="EMBL" id="FOEG01000001">
    <property type="protein sequence ID" value="SEO60553.1"/>
    <property type="molecule type" value="Genomic_DNA"/>
</dbReference>
<comment type="similarity">
    <text evidence="2 6">Belongs to the class-III pyridoxal-phosphate-dependent aminotransferase family.</text>
</comment>
<accession>A0A1H8R3S0</accession>
<dbReference type="NCBIfam" id="TIGR02407">
    <property type="entry name" value="ectoine_ectB"/>
    <property type="match status" value="1"/>
</dbReference>
<dbReference type="InterPro" id="IPR015424">
    <property type="entry name" value="PyrdxlP-dep_Trfase"/>
</dbReference>
<dbReference type="CDD" id="cd00610">
    <property type="entry name" value="OAT_like"/>
    <property type="match status" value="1"/>
</dbReference>
<evidence type="ECO:0000313" key="9">
    <source>
        <dbReference type="Proteomes" id="UP000199657"/>
    </source>
</evidence>